<feature type="compositionally biased region" description="Basic and acidic residues" evidence="1">
    <location>
        <begin position="267"/>
        <end position="278"/>
    </location>
</feature>
<dbReference type="OrthoDB" id="5593352at2759"/>
<dbReference type="InterPro" id="IPR011993">
    <property type="entry name" value="PH-like_dom_sf"/>
</dbReference>
<evidence type="ECO:0000256" key="1">
    <source>
        <dbReference type="SAM" id="MobiDB-lite"/>
    </source>
</evidence>
<organism evidence="3 4">
    <name type="scientific">Cryoendolithus antarcticus</name>
    <dbReference type="NCBI Taxonomy" id="1507870"/>
    <lineage>
        <taxon>Eukaryota</taxon>
        <taxon>Fungi</taxon>
        <taxon>Dikarya</taxon>
        <taxon>Ascomycota</taxon>
        <taxon>Pezizomycotina</taxon>
        <taxon>Dothideomycetes</taxon>
        <taxon>Dothideomycetidae</taxon>
        <taxon>Cladosporiales</taxon>
        <taxon>Cladosporiaceae</taxon>
        <taxon>Cryoendolithus</taxon>
    </lineage>
</organism>
<feature type="compositionally biased region" description="Low complexity" evidence="1">
    <location>
        <begin position="1"/>
        <end position="14"/>
    </location>
</feature>
<feature type="region of interest" description="Disordered" evidence="1">
    <location>
        <begin position="250"/>
        <end position="702"/>
    </location>
</feature>
<evidence type="ECO:0000313" key="3">
    <source>
        <dbReference type="EMBL" id="OQO12034.1"/>
    </source>
</evidence>
<dbReference type="AlphaFoldDB" id="A0A1V8TL43"/>
<feature type="compositionally biased region" description="Low complexity" evidence="1">
    <location>
        <begin position="45"/>
        <end position="61"/>
    </location>
</feature>
<feature type="compositionally biased region" description="Basic and acidic residues" evidence="1">
    <location>
        <begin position="430"/>
        <end position="451"/>
    </location>
</feature>
<reference evidence="4" key="1">
    <citation type="submission" date="2017-03" db="EMBL/GenBank/DDBJ databases">
        <title>Genomes of endolithic fungi from Antarctica.</title>
        <authorList>
            <person name="Coleine C."/>
            <person name="Masonjones S."/>
            <person name="Stajich J.E."/>
        </authorList>
    </citation>
    <scope>NUCLEOTIDE SEQUENCE [LARGE SCALE GENOMIC DNA]</scope>
    <source>
        <strain evidence="4">CCFEE 5527</strain>
    </source>
</reference>
<feature type="compositionally biased region" description="Polar residues" evidence="1">
    <location>
        <begin position="537"/>
        <end position="549"/>
    </location>
</feature>
<feature type="compositionally biased region" description="Polar residues" evidence="1">
    <location>
        <begin position="601"/>
        <end position="619"/>
    </location>
</feature>
<dbReference type="SUPFAM" id="SSF50729">
    <property type="entry name" value="PH domain-like"/>
    <property type="match status" value="1"/>
</dbReference>
<dbReference type="Proteomes" id="UP000192596">
    <property type="component" value="Unassembled WGS sequence"/>
</dbReference>
<evidence type="ECO:0000259" key="2">
    <source>
        <dbReference type="Pfam" id="PF15406"/>
    </source>
</evidence>
<dbReference type="Pfam" id="PF15406">
    <property type="entry name" value="PH_6"/>
    <property type="match status" value="1"/>
</dbReference>
<dbReference type="InterPro" id="IPR039483">
    <property type="entry name" value="Meu6_PH_dom"/>
</dbReference>
<accession>A0A1V8TL43</accession>
<comment type="caution">
    <text evidence="3">The sequence shown here is derived from an EMBL/GenBank/DDBJ whole genome shotgun (WGS) entry which is preliminary data.</text>
</comment>
<feature type="compositionally biased region" description="Polar residues" evidence="1">
    <location>
        <begin position="690"/>
        <end position="702"/>
    </location>
</feature>
<dbReference type="EMBL" id="NAJO01000005">
    <property type="protein sequence ID" value="OQO12034.1"/>
    <property type="molecule type" value="Genomic_DNA"/>
</dbReference>
<feature type="domain" description="Meiotic expression up-regulated protein 6 PH" evidence="2">
    <location>
        <begin position="113"/>
        <end position="221"/>
    </location>
</feature>
<dbReference type="PANTHER" id="PTHR42073:SF1">
    <property type="entry name" value="MEIOTIC EXPRESSION UP-REGULATED PROTEIN 6"/>
    <property type="match status" value="1"/>
</dbReference>
<feature type="compositionally biased region" description="Basic and acidic residues" evidence="1">
    <location>
        <begin position="308"/>
        <end position="352"/>
    </location>
</feature>
<name>A0A1V8TL43_9PEZI</name>
<feature type="compositionally biased region" description="Polar residues" evidence="1">
    <location>
        <begin position="24"/>
        <end position="41"/>
    </location>
</feature>
<feature type="compositionally biased region" description="Polar residues" evidence="1">
    <location>
        <begin position="452"/>
        <end position="464"/>
    </location>
</feature>
<protein>
    <recommendedName>
        <fullName evidence="2">Meiotic expression up-regulated protein 6 PH domain-containing protein</fullName>
    </recommendedName>
</protein>
<feature type="region of interest" description="Disordered" evidence="1">
    <location>
        <begin position="1"/>
        <end position="61"/>
    </location>
</feature>
<dbReference type="Gene3D" id="2.30.29.30">
    <property type="entry name" value="Pleckstrin-homology domain (PH domain)/Phosphotyrosine-binding domain (PTB)"/>
    <property type="match status" value="1"/>
</dbReference>
<evidence type="ECO:0000313" key="4">
    <source>
        <dbReference type="Proteomes" id="UP000192596"/>
    </source>
</evidence>
<dbReference type="InterPro" id="IPR039712">
    <property type="entry name" value="Meu6"/>
</dbReference>
<sequence length="702" mass="74308">MSDTTHTTPATAAPLEKLEHAVEPTSSTSHVAEPGTTSTASPIVAETSTATGTTPPTAASDAVKHDDTVVGGAADGTLPQVPAATTTAATEGKAVEPVSEGHLGYKAPGLLKQFIFSQKEFWISDAPLTPQHLHLYLRGEKSEVAHPVAAWATHTGKGLLFFNKKGESERSHPAGILPLYEATDLKKSTPHEFSFEIHGHKHQFKATSDAERDGWYLAIEKEVELAKASKETVRGSEGYKSEMEKLNAPNVIGGVAGATKSSTLPKKSTEVTEPRRTGSSESEGEGLKKKNNKSRSTSRGVLNRLKGKKEEAETKKEIKKEEKEEAKEEKKIEKEEKKIEKEEAKAEKHGEHGSALPFIGGTSAPLDAHSAADRAVGAPIAETKHEEPVNALPATNGVTPTKTDDRAKPTKRNSIFGKLPGAFGGLMSPSKEKSEREAELKPAVPPKDHSVSETAPQLPETTATEPIESVAPTTTGMTEPIKPEIHEPAPVTEPTTKATDAITPGKEKKSFLSGLPFLGKRDRSVSPSPALKDTPVKTENSALPTTEQSAPVEPTPVEPVKAAEPVTEIPATLADTTHNTTSASPIEPMTESKAIDPVHETTPTDTTSPAGANKRNSVFGNLGRRASKALNRMQSTPNSKKENAIPGAPESTPKTTTTAADETLPTTTTADKVTESSLTDPVTENKPETVGTSSHTPVTASA</sequence>
<gene>
    <name evidence="3" type="ORF">B0A48_02673</name>
</gene>
<feature type="compositionally biased region" description="Polar residues" evidence="1">
    <location>
        <begin position="574"/>
        <end position="584"/>
    </location>
</feature>
<proteinExistence type="predicted"/>
<keyword evidence="4" id="KW-1185">Reference proteome</keyword>
<dbReference type="STRING" id="1507870.A0A1V8TL43"/>
<dbReference type="InParanoid" id="A0A1V8TL43"/>
<feature type="compositionally biased region" description="Low complexity" evidence="1">
    <location>
        <begin position="652"/>
        <end position="671"/>
    </location>
</feature>
<dbReference type="PANTHER" id="PTHR42073">
    <property type="entry name" value="MEIOTIC EXPRESSION UP-REGULATED PROTEIN 6"/>
    <property type="match status" value="1"/>
</dbReference>